<organism evidence="4 5">
    <name type="scientific">Clavelina lepadiformis</name>
    <name type="common">Light-bulb sea squirt</name>
    <name type="synonym">Ascidia lepadiformis</name>
    <dbReference type="NCBI Taxonomy" id="159417"/>
    <lineage>
        <taxon>Eukaryota</taxon>
        <taxon>Metazoa</taxon>
        <taxon>Chordata</taxon>
        <taxon>Tunicata</taxon>
        <taxon>Ascidiacea</taxon>
        <taxon>Aplousobranchia</taxon>
        <taxon>Clavelinidae</taxon>
        <taxon>Clavelina</taxon>
    </lineage>
</organism>
<sequence length="152" mass="17214">MPQSGAIEERLRSVAQDAPAQEPAKPVDREKTCPLLLRVFVSDDGRHHRPDDFSKTSVPSNELQIYTWMDASLKELTSLVKEVRPDARKKGTVFKFAVVFQDRTGRFRMREVGQTVGGSKGPNDTVTLASHHFEIGDFMDIAIQLPRDSRRY</sequence>
<dbReference type="Pfam" id="PF06487">
    <property type="entry name" value="SAP18"/>
    <property type="match status" value="1"/>
</dbReference>
<gene>
    <name evidence="4" type="ORF">CVLEPA_LOCUS1323</name>
</gene>
<keyword evidence="5" id="KW-1185">Reference proteome</keyword>
<dbReference type="PANTHER" id="PTHR13082">
    <property type="entry name" value="SAP18"/>
    <property type="match status" value="1"/>
</dbReference>
<dbReference type="PANTHER" id="PTHR13082:SF0">
    <property type="entry name" value="HISTONE DEACETYLASE COMPLEX SUBUNIT SAP18"/>
    <property type="match status" value="1"/>
</dbReference>
<name>A0ABP0EY21_CLALP</name>
<evidence type="ECO:0000256" key="1">
    <source>
        <dbReference type="ARBA" id="ARBA00009143"/>
    </source>
</evidence>
<feature type="region of interest" description="Disordered" evidence="3">
    <location>
        <begin position="1"/>
        <end position="29"/>
    </location>
</feature>
<comment type="caution">
    <text evidence="4">The sequence shown here is derived from an EMBL/GenBank/DDBJ whole genome shotgun (WGS) entry which is preliminary data.</text>
</comment>
<proteinExistence type="inferred from homology"/>
<reference evidence="4 5" key="1">
    <citation type="submission" date="2024-02" db="EMBL/GenBank/DDBJ databases">
        <authorList>
            <person name="Daric V."/>
            <person name="Darras S."/>
        </authorList>
    </citation>
    <scope>NUCLEOTIDE SEQUENCE [LARGE SCALE GENOMIC DNA]</scope>
</reference>
<evidence type="ECO:0000313" key="4">
    <source>
        <dbReference type="EMBL" id="CAK8672369.1"/>
    </source>
</evidence>
<protein>
    <recommendedName>
        <fullName evidence="2">18 kDa Sin3-associated polypeptide</fullName>
    </recommendedName>
</protein>
<dbReference type="EMBL" id="CAWYQH010000001">
    <property type="protein sequence ID" value="CAK8672369.1"/>
    <property type="molecule type" value="Genomic_DNA"/>
</dbReference>
<dbReference type="Proteomes" id="UP001642483">
    <property type="component" value="Unassembled WGS sequence"/>
</dbReference>
<accession>A0ABP0EY21</accession>
<comment type="similarity">
    <text evidence="1">Belongs to the SAP18 family.</text>
</comment>
<dbReference type="Gene3D" id="3.10.20.550">
    <property type="entry name" value="ASAP complex, SAP18 subunit"/>
    <property type="match status" value="1"/>
</dbReference>
<evidence type="ECO:0000256" key="2">
    <source>
        <dbReference type="ARBA" id="ARBA00030511"/>
    </source>
</evidence>
<evidence type="ECO:0000313" key="5">
    <source>
        <dbReference type="Proteomes" id="UP001642483"/>
    </source>
</evidence>
<evidence type="ECO:0000256" key="3">
    <source>
        <dbReference type="SAM" id="MobiDB-lite"/>
    </source>
</evidence>
<dbReference type="InterPro" id="IPR010516">
    <property type="entry name" value="SAP18"/>
</dbReference>
<dbReference type="InterPro" id="IPR042534">
    <property type="entry name" value="SAP18_sf"/>
</dbReference>